<accession>A0A811RRL8</accession>
<dbReference type="InterPro" id="IPR000719">
    <property type="entry name" value="Prot_kinase_dom"/>
</dbReference>
<dbReference type="InterPro" id="IPR001611">
    <property type="entry name" value="Leu-rich_rpt"/>
</dbReference>
<keyword evidence="6" id="KW-0433">Leucine-rich repeat</keyword>
<dbReference type="FunFam" id="1.10.510.10:FF:000016">
    <property type="entry name" value="Somatic embryogenesis receptor-like kinase 1"/>
    <property type="match status" value="1"/>
</dbReference>
<dbReference type="GO" id="GO:0004674">
    <property type="term" value="F:protein serine/threonine kinase activity"/>
    <property type="evidence" value="ECO:0007669"/>
    <property type="project" value="UniProtKB-KW"/>
</dbReference>
<evidence type="ECO:0000256" key="21">
    <source>
        <dbReference type="SAM" id="Phobius"/>
    </source>
</evidence>
<evidence type="ECO:0000313" key="23">
    <source>
        <dbReference type="EMBL" id="CAD6272693.1"/>
    </source>
</evidence>
<keyword evidence="11 20" id="KW-0547">Nucleotide-binding</keyword>
<evidence type="ECO:0000256" key="3">
    <source>
        <dbReference type="ARBA" id="ARBA00012513"/>
    </source>
</evidence>
<keyword evidence="12" id="KW-0418">Kinase</keyword>
<keyword evidence="8 21" id="KW-0812">Transmembrane</keyword>
<comment type="subcellular location">
    <subcellularLocation>
        <location evidence="1">Cell membrane</location>
        <topology evidence="1">Single-pass membrane protein</topology>
    </subcellularLocation>
</comment>
<gene>
    <name evidence="23" type="ORF">NCGR_LOCUS55966</name>
</gene>
<keyword evidence="7" id="KW-0808">Transferase</keyword>
<evidence type="ECO:0000256" key="17">
    <source>
        <dbReference type="ARBA" id="ARBA00023180"/>
    </source>
</evidence>
<organism evidence="23 24">
    <name type="scientific">Miscanthus lutarioriparius</name>
    <dbReference type="NCBI Taxonomy" id="422564"/>
    <lineage>
        <taxon>Eukaryota</taxon>
        <taxon>Viridiplantae</taxon>
        <taxon>Streptophyta</taxon>
        <taxon>Embryophyta</taxon>
        <taxon>Tracheophyta</taxon>
        <taxon>Spermatophyta</taxon>
        <taxon>Magnoliopsida</taxon>
        <taxon>Liliopsida</taxon>
        <taxon>Poales</taxon>
        <taxon>Poaceae</taxon>
        <taxon>PACMAD clade</taxon>
        <taxon>Panicoideae</taxon>
        <taxon>Andropogonodae</taxon>
        <taxon>Andropogoneae</taxon>
        <taxon>Saccharinae</taxon>
        <taxon>Miscanthus</taxon>
    </lineage>
</organism>
<evidence type="ECO:0000256" key="8">
    <source>
        <dbReference type="ARBA" id="ARBA00022692"/>
    </source>
</evidence>
<dbReference type="PROSITE" id="PS00107">
    <property type="entry name" value="PROTEIN_KINASE_ATP"/>
    <property type="match status" value="1"/>
</dbReference>
<keyword evidence="16" id="KW-0675">Receptor</keyword>
<dbReference type="Gene3D" id="3.30.200.20">
    <property type="entry name" value="Phosphorylase Kinase, domain 1"/>
    <property type="match status" value="1"/>
</dbReference>
<evidence type="ECO:0000256" key="11">
    <source>
        <dbReference type="ARBA" id="ARBA00022741"/>
    </source>
</evidence>
<evidence type="ECO:0000256" key="4">
    <source>
        <dbReference type="ARBA" id="ARBA00022475"/>
    </source>
</evidence>
<evidence type="ECO:0000256" key="5">
    <source>
        <dbReference type="ARBA" id="ARBA00022527"/>
    </source>
</evidence>
<dbReference type="InterPro" id="IPR001245">
    <property type="entry name" value="Ser-Thr/Tyr_kinase_cat_dom"/>
</dbReference>
<evidence type="ECO:0000256" key="12">
    <source>
        <dbReference type="ARBA" id="ARBA00022777"/>
    </source>
</evidence>
<evidence type="ECO:0000256" key="13">
    <source>
        <dbReference type="ARBA" id="ARBA00022840"/>
    </source>
</evidence>
<proteinExistence type="inferred from homology"/>
<evidence type="ECO:0000256" key="1">
    <source>
        <dbReference type="ARBA" id="ARBA00004162"/>
    </source>
</evidence>
<evidence type="ECO:0000313" key="24">
    <source>
        <dbReference type="Proteomes" id="UP000604825"/>
    </source>
</evidence>
<dbReference type="PROSITE" id="PS00108">
    <property type="entry name" value="PROTEIN_KINASE_ST"/>
    <property type="match status" value="1"/>
</dbReference>
<evidence type="ECO:0000256" key="16">
    <source>
        <dbReference type="ARBA" id="ARBA00023170"/>
    </source>
</evidence>
<dbReference type="InterPro" id="IPR017441">
    <property type="entry name" value="Protein_kinase_ATP_BS"/>
</dbReference>
<keyword evidence="5" id="KW-0723">Serine/threonine-protein kinase</keyword>
<keyword evidence="10" id="KW-0677">Repeat</keyword>
<dbReference type="PANTHER" id="PTHR48006">
    <property type="entry name" value="LEUCINE-RICH REPEAT-CONTAINING PROTEIN DDB_G0281931-RELATED"/>
    <property type="match status" value="1"/>
</dbReference>
<dbReference type="Gene3D" id="1.10.510.10">
    <property type="entry name" value="Transferase(Phosphotransferase) domain 1"/>
    <property type="match status" value="1"/>
</dbReference>
<comment type="similarity">
    <text evidence="2">Belongs to the protein kinase superfamily. Ser/Thr protein kinase family.</text>
</comment>
<dbReference type="OrthoDB" id="1668230at2759"/>
<dbReference type="InterPro" id="IPR051824">
    <property type="entry name" value="LRR_Rcpt-Like_S/T_Kinase"/>
</dbReference>
<feature type="binding site" evidence="20">
    <location>
        <position position="330"/>
    </location>
    <ligand>
        <name>ATP</name>
        <dbReference type="ChEBI" id="CHEBI:30616"/>
    </ligand>
</feature>
<evidence type="ECO:0000256" key="20">
    <source>
        <dbReference type="PROSITE-ProRule" id="PRU10141"/>
    </source>
</evidence>
<keyword evidence="13 20" id="KW-0067">ATP-binding</keyword>
<keyword evidence="14 21" id="KW-1133">Transmembrane helix</keyword>
<dbReference type="Pfam" id="PF00560">
    <property type="entry name" value="LRR_1"/>
    <property type="match status" value="3"/>
</dbReference>
<dbReference type="InterPro" id="IPR011009">
    <property type="entry name" value="Kinase-like_dom_sf"/>
</dbReference>
<keyword evidence="9" id="KW-0732">Signal</keyword>
<protein>
    <recommendedName>
        <fullName evidence="3">non-specific serine/threonine protein kinase</fullName>
        <ecNumber evidence="3">2.7.11.1</ecNumber>
    </recommendedName>
</protein>
<reference evidence="23" key="1">
    <citation type="submission" date="2020-10" db="EMBL/GenBank/DDBJ databases">
        <authorList>
            <person name="Han B."/>
            <person name="Lu T."/>
            <person name="Zhao Q."/>
            <person name="Huang X."/>
            <person name="Zhao Y."/>
        </authorList>
    </citation>
    <scope>NUCLEOTIDE SEQUENCE</scope>
</reference>
<evidence type="ECO:0000256" key="14">
    <source>
        <dbReference type="ARBA" id="ARBA00022989"/>
    </source>
</evidence>
<dbReference type="InterPro" id="IPR032675">
    <property type="entry name" value="LRR_dom_sf"/>
</dbReference>
<evidence type="ECO:0000256" key="7">
    <source>
        <dbReference type="ARBA" id="ARBA00022679"/>
    </source>
</evidence>
<dbReference type="PANTHER" id="PTHR48006:SF90">
    <property type="entry name" value="PROTEIN KINASE DOMAIN-CONTAINING PROTEIN"/>
    <property type="match status" value="1"/>
</dbReference>
<dbReference type="SUPFAM" id="SSF56112">
    <property type="entry name" value="Protein kinase-like (PK-like)"/>
    <property type="match status" value="1"/>
</dbReference>
<dbReference type="Pfam" id="PF07714">
    <property type="entry name" value="PK_Tyr_Ser-Thr"/>
    <property type="match status" value="1"/>
</dbReference>
<keyword evidence="4" id="KW-1003">Cell membrane</keyword>
<dbReference type="InterPro" id="IPR013210">
    <property type="entry name" value="LRR_N_plant-typ"/>
</dbReference>
<evidence type="ECO:0000256" key="2">
    <source>
        <dbReference type="ARBA" id="ARBA00008684"/>
    </source>
</evidence>
<sequence length="630" mass="69570">MGGRGAPEATRRLVVAVVGVVVAVAAVLCPTAAGKLGKQAKALVAIKAPLHDPGNVLWDWDLKFGNDPCHWSMVTCQKGQIQELSMTNKNLSGTLSPAVGKLRSLRYLLLSHNAISGRIPDTVGRMTLLEVLDLSNNHFSGSIPSTLGHLAKLQYLKLNNNSLSGPIPESLGTDAPMIFSLDVSFNNLSGHRPTFRTWNVFFEGNPFLSDIGSESIAPPLGPKDGKEGDLQVMSKDIFILLLCIGIGCSLVAVVAGAVLFWRRRQRERVFAVADVSVQHDPEGCLGHLKQYKFKEIRKATNNFSQTNILGEGGYGIVYKGDLDGTTVAVKRLKDRDSVVGDDQFHTEIEVISLAVHRNLLHLTGYCIANNERLLVYPYMPNGTVASKLKECVNGEPTLDWPRRKRIALGASQGLLYLHEQCDPKIIHRDIKASNVLLDEYLEAVVADFGLAKLVDHWMSHVVTSVRGTLGRIPPECFKFCHASEKTDVFCFGLFLMELVTGRVTLELHENEYEKGGILELAKELLEQSKLSMFVDRKLGSNYDSAELEELVQIALLCTMYRPCHRPKMSEIVKMLEGGDGGVAEKWESVKNIEDPNPDWSQEFVSIGINYDDENQRNSIELQAIELSGPR</sequence>
<evidence type="ECO:0000256" key="6">
    <source>
        <dbReference type="ARBA" id="ARBA00022614"/>
    </source>
</evidence>
<dbReference type="EC" id="2.7.11.1" evidence="3"/>
<dbReference type="Gene3D" id="3.80.10.10">
    <property type="entry name" value="Ribonuclease Inhibitor"/>
    <property type="match status" value="1"/>
</dbReference>
<comment type="catalytic activity">
    <reaction evidence="19">
        <text>L-seryl-[protein] + ATP = O-phospho-L-seryl-[protein] + ADP + H(+)</text>
        <dbReference type="Rhea" id="RHEA:17989"/>
        <dbReference type="Rhea" id="RHEA-COMP:9863"/>
        <dbReference type="Rhea" id="RHEA-COMP:11604"/>
        <dbReference type="ChEBI" id="CHEBI:15378"/>
        <dbReference type="ChEBI" id="CHEBI:29999"/>
        <dbReference type="ChEBI" id="CHEBI:30616"/>
        <dbReference type="ChEBI" id="CHEBI:83421"/>
        <dbReference type="ChEBI" id="CHEBI:456216"/>
        <dbReference type="EC" id="2.7.11.1"/>
    </reaction>
</comment>
<dbReference type="FunFam" id="3.80.10.10:FF:000363">
    <property type="entry name" value="Leucine-rich repeat family protein"/>
    <property type="match status" value="1"/>
</dbReference>
<keyword evidence="24" id="KW-1185">Reference proteome</keyword>
<name>A0A811RRL8_9POAL</name>
<dbReference type="Pfam" id="PF08263">
    <property type="entry name" value="LRRNT_2"/>
    <property type="match status" value="1"/>
</dbReference>
<dbReference type="PROSITE" id="PS50011">
    <property type="entry name" value="PROTEIN_KINASE_DOM"/>
    <property type="match status" value="1"/>
</dbReference>
<dbReference type="Proteomes" id="UP000604825">
    <property type="component" value="Unassembled WGS sequence"/>
</dbReference>
<dbReference type="FunFam" id="3.30.200.20:FF:000015">
    <property type="entry name" value="Somatic embryogenesis receptor kinase 1"/>
    <property type="match status" value="1"/>
</dbReference>
<evidence type="ECO:0000256" key="10">
    <source>
        <dbReference type="ARBA" id="ARBA00022737"/>
    </source>
</evidence>
<evidence type="ECO:0000259" key="22">
    <source>
        <dbReference type="PROSITE" id="PS50011"/>
    </source>
</evidence>
<evidence type="ECO:0000256" key="18">
    <source>
        <dbReference type="ARBA" id="ARBA00047899"/>
    </source>
</evidence>
<dbReference type="GO" id="GO:0005524">
    <property type="term" value="F:ATP binding"/>
    <property type="evidence" value="ECO:0007669"/>
    <property type="project" value="UniProtKB-UniRule"/>
</dbReference>
<dbReference type="SMART" id="SM00220">
    <property type="entry name" value="S_TKc"/>
    <property type="match status" value="1"/>
</dbReference>
<evidence type="ECO:0000256" key="19">
    <source>
        <dbReference type="ARBA" id="ARBA00048679"/>
    </source>
</evidence>
<dbReference type="AlphaFoldDB" id="A0A811RRL8"/>
<dbReference type="GO" id="GO:0005886">
    <property type="term" value="C:plasma membrane"/>
    <property type="evidence" value="ECO:0007669"/>
    <property type="project" value="UniProtKB-SubCell"/>
</dbReference>
<dbReference type="SUPFAM" id="SSF52058">
    <property type="entry name" value="L domain-like"/>
    <property type="match status" value="1"/>
</dbReference>
<feature type="domain" description="Protein kinase" evidence="22">
    <location>
        <begin position="303"/>
        <end position="587"/>
    </location>
</feature>
<dbReference type="GO" id="GO:0009742">
    <property type="term" value="P:brassinosteroid mediated signaling pathway"/>
    <property type="evidence" value="ECO:0007669"/>
    <property type="project" value="UniProtKB-ARBA"/>
</dbReference>
<keyword evidence="17" id="KW-0325">Glycoprotein</keyword>
<keyword evidence="15 21" id="KW-0472">Membrane</keyword>
<feature type="transmembrane region" description="Helical" evidence="21">
    <location>
        <begin position="237"/>
        <end position="261"/>
    </location>
</feature>
<evidence type="ECO:0000256" key="9">
    <source>
        <dbReference type="ARBA" id="ARBA00022729"/>
    </source>
</evidence>
<dbReference type="InterPro" id="IPR008271">
    <property type="entry name" value="Ser/Thr_kinase_AS"/>
</dbReference>
<dbReference type="EMBL" id="CAJGYO010000016">
    <property type="protein sequence ID" value="CAD6272693.1"/>
    <property type="molecule type" value="Genomic_DNA"/>
</dbReference>
<comment type="catalytic activity">
    <reaction evidence="18">
        <text>L-threonyl-[protein] + ATP = O-phospho-L-threonyl-[protein] + ADP + H(+)</text>
        <dbReference type="Rhea" id="RHEA:46608"/>
        <dbReference type="Rhea" id="RHEA-COMP:11060"/>
        <dbReference type="Rhea" id="RHEA-COMP:11605"/>
        <dbReference type="ChEBI" id="CHEBI:15378"/>
        <dbReference type="ChEBI" id="CHEBI:30013"/>
        <dbReference type="ChEBI" id="CHEBI:30616"/>
        <dbReference type="ChEBI" id="CHEBI:61977"/>
        <dbReference type="ChEBI" id="CHEBI:456216"/>
        <dbReference type="EC" id="2.7.11.1"/>
    </reaction>
</comment>
<evidence type="ECO:0000256" key="15">
    <source>
        <dbReference type="ARBA" id="ARBA00023136"/>
    </source>
</evidence>
<comment type="caution">
    <text evidence="23">The sequence shown here is derived from an EMBL/GenBank/DDBJ whole genome shotgun (WGS) entry which is preliminary data.</text>
</comment>